<dbReference type="AlphaFoldDB" id="A0A6C0ERL7"/>
<name>A0A6C0ERL7_9ZZZZ</name>
<proteinExistence type="predicted"/>
<sequence>MSTFDTNVENYSISELMAIAEINDLNPNEIIKKTNIAIKKFERTKPDISVFFRNIQSQLLQYSQNLINKDGDSDNDMNSDSDGDEKVIVESFGNMSNEAVYPAGNKQVTQWYENENLTQSDENQVNKITDRKQKISVFGNQHDPMNREQLATTDTYQLPVKQDSLNPNLKNTITRFVNLDSQFRQYTSGIDSMSTDYTLDLSDTLKNALSLRVYSYQIPFSWYAIDTAYGNTCLWIVDGSYNIPISIPPGNYSQTSFITQINASFANAGFTFSNINPPFSPISPQPLLSINLPVYYNSNNGMVTMYLNDGSFNDPKCIIPSFTITNSTKIVFYDFTGSLHCTNNCLSKTNSYFNNSLGWLMGYRLPYFPVSSNGNSGTAILDLNGPKYLILVIDDYNQNHVNNSLVSITQLSTTLKVPSYYSQDLPYICNTPSQQGNNLSELISGLVDESLFDNQLTNINGLLIGGKYQEDYVTTQTVLPSAPRILTQSQIYTINEINKNRNNNTNYLSKAPTSSDILAVLPIKTSTGVPTGTLLVDFSGSLQDNVRTYFGPVNIDRMCIKLLDDKGNVLNLNGNDWCVTLVCECLYQY</sequence>
<organism evidence="1">
    <name type="scientific">viral metagenome</name>
    <dbReference type="NCBI Taxonomy" id="1070528"/>
    <lineage>
        <taxon>unclassified sequences</taxon>
        <taxon>metagenomes</taxon>
        <taxon>organismal metagenomes</taxon>
    </lineage>
</organism>
<reference evidence="1" key="1">
    <citation type="journal article" date="2020" name="Nature">
        <title>Giant virus diversity and host interactions through global metagenomics.</title>
        <authorList>
            <person name="Schulz F."/>
            <person name="Roux S."/>
            <person name="Paez-Espino D."/>
            <person name="Jungbluth S."/>
            <person name="Walsh D.A."/>
            <person name="Denef V.J."/>
            <person name="McMahon K.D."/>
            <person name="Konstantinidis K.T."/>
            <person name="Eloe-Fadrosh E.A."/>
            <person name="Kyrpides N.C."/>
            <person name="Woyke T."/>
        </authorList>
    </citation>
    <scope>NUCLEOTIDE SEQUENCE</scope>
    <source>
        <strain evidence="1">GVMAG-M-3300009155-2</strain>
    </source>
</reference>
<dbReference type="EMBL" id="MN738916">
    <property type="protein sequence ID" value="QHT31173.1"/>
    <property type="molecule type" value="Genomic_DNA"/>
</dbReference>
<accession>A0A6C0ERL7</accession>
<protein>
    <submittedName>
        <fullName evidence="1">Uncharacterized protein</fullName>
    </submittedName>
</protein>
<evidence type="ECO:0000313" key="1">
    <source>
        <dbReference type="EMBL" id="QHT31173.1"/>
    </source>
</evidence>